<gene>
    <name evidence="2" type="ORF">HNP25_000239</name>
</gene>
<dbReference type="InterPro" id="IPR002850">
    <property type="entry name" value="PIN_toxin-like"/>
</dbReference>
<evidence type="ECO:0000313" key="3">
    <source>
        <dbReference type="Proteomes" id="UP000524404"/>
    </source>
</evidence>
<keyword evidence="3" id="KW-1185">Reference proteome</keyword>
<dbReference type="Pfam" id="PF13470">
    <property type="entry name" value="PIN_3"/>
    <property type="match status" value="1"/>
</dbReference>
<dbReference type="NCBIfam" id="TIGR00305">
    <property type="entry name" value="putative toxin-antitoxin system toxin component, PIN family"/>
    <property type="match status" value="1"/>
</dbReference>
<dbReference type="SUPFAM" id="SSF88723">
    <property type="entry name" value="PIN domain-like"/>
    <property type="match status" value="1"/>
</dbReference>
<evidence type="ECO:0000313" key="2">
    <source>
        <dbReference type="EMBL" id="MBB6001600.1"/>
    </source>
</evidence>
<feature type="domain" description="PIN" evidence="1">
    <location>
        <begin position="1"/>
        <end position="112"/>
    </location>
</feature>
<dbReference type="PANTHER" id="PTHR34610">
    <property type="entry name" value="SSL7007 PROTEIN"/>
    <property type="match status" value="1"/>
</dbReference>
<proteinExistence type="predicted"/>
<dbReference type="SMART" id="SM00670">
    <property type="entry name" value="PINc"/>
    <property type="match status" value="1"/>
</dbReference>
<dbReference type="AlphaFoldDB" id="A0A841EMQ8"/>
<reference evidence="2 3" key="1">
    <citation type="submission" date="2020-08" db="EMBL/GenBank/DDBJ databases">
        <title>Functional genomics of gut bacteria from endangered species of beetles.</title>
        <authorList>
            <person name="Carlos-Shanley C."/>
        </authorList>
    </citation>
    <scope>NUCLEOTIDE SEQUENCE [LARGE SCALE GENOMIC DNA]</scope>
    <source>
        <strain evidence="2 3">S00070</strain>
    </source>
</reference>
<dbReference type="EMBL" id="JACHKT010000001">
    <property type="protein sequence ID" value="MBB6001600.1"/>
    <property type="molecule type" value="Genomic_DNA"/>
</dbReference>
<name>A0A841EMQ8_9BACT</name>
<organism evidence="2 3">
    <name type="scientific">Arcicella rosea</name>
    <dbReference type="NCBI Taxonomy" id="502909"/>
    <lineage>
        <taxon>Bacteria</taxon>
        <taxon>Pseudomonadati</taxon>
        <taxon>Bacteroidota</taxon>
        <taxon>Cytophagia</taxon>
        <taxon>Cytophagales</taxon>
        <taxon>Flectobacillaceae</taxon>
        <taxon>Arcicella</taxon>
    </lineage>
</organism>
<comment type="caution">
    <text evidence="2">The sequence shown here is derived from an EMBL/GenBank/DDBJ whole genome shotgun (WGS) entry which is preliminary data.</text>
</comment>
<accession>A0A841EMQ8</accession>
<dbReference type="Gene3D" id="3.40.50.1010">
    <property type="entry name" value="5'-nuclease"/>
    <property type="match status" value="1"/>
</dbReference>
<dbReference type="InterPro" id="IPR029060">
    <property type="entry name" value="PIN-like_dom_sf"/>
</dbReference>
<dbReference type="PANTHER" id="PTHR34610:SF3">
    <property type="entry name" value="SSL7007 PROTEIN"/>
    <property type="match status" value="1"/>
</dbReference>
<protein>
    <submittedName>
        <fullName evidence="2">Putative PIN family toxin of toxin-antitoxin system</fullName>
    </submittedName>
</protein>
<dbReference type="RefSeq" id="WP_221432358.1">
    <property type="nucleotide sequence ID" value="NZ_JACHKT010000001.1"/>
</dbReference>
<dbReference type="Proteomes" id="UP000524404">
    <property type="component" value="Unassembled WGS sequence"/>
</dbReference>
<evidence type="ECO:0000259" key="1">
    <source>
        <dbReference type="SMART" id="SM00670"/>
    </source>
</evidence>
<dbReference type="InterPro" id="IPR002716">
    <property type="entry name" value="PIN_dom"/>
</dbReference>
<sequence>MKVVLDTNVILRAISSKSEYAMLIDELYLQSYSALISTEILLEYEEKITQFFNKSIAKNFLDFLIIIPNVEKVEAFFQLNLIESDPDDNKFVDCAFVGNAHYIVTDDKHFNILKKLDFPKIPVITAENFKQLLT</sequence>